<protein>
    <submittedName>
        <fullName evidence="1">Putative thimet oligopeptidase</fullName>
    </submittedName>
</protein>
<dbReference type="PANTHER" id="PTHR11804">
    <property type="entry name" value="PROTEASE M3 THIMET OLIGOPEPTIDASE-RELATED"/>
    <property type="match status" value="1"/>
</dbReference>
<dbReference type="EMBL" id="SMMG02000002">
    <property type="protein sequence ID" value="KAA3483302.1"/>
    <property type="molecule type" value="Genomic_DNA"/>
</dbReference>
<dbReference type="GO" id="GO:0004222">
    <property type="term" value="F:metalloendopeptidase activity"/>
    <property type="evidence" value="ECO:0007669"/>
    <property type="project" value="InterPro"/>
</dbReference>
<name>A0A5B6WR49_9ROSI</name>
<dbReference type="InterPro" id="IPR024077">
    <property type="entry name" value="Neurolysin/TOP_dom2"/>
</dbReference>
<dbReference type="GO" id="GO:0006508">
    <property type="term" value="P:proteolysis"/>
    <property type="evidence" value="ECO:0007669"/>
    <property type="project" value="InterPro"/>
</dbReference>
<dbReference type="SUPFAM" id="SSF55486">
    <property type="entry name" value="Metalloproteases ('zincins'), catalytic domain"/>
    <property type="match status" value="1"/>
</dbReference>
<keyword evidence="2" id="KW-1185">Reference proteome</keyword>
<organism evidence="1 2">
    <name type="scientific">Gossypium australe</name>
    <dbReference type="NCBI Taxonomy" id="47621"/>
    <lineage>
        <taxon>Eukaryota</taxon>
        <taxon>Viridiplantae</taxon>
        <taxon>Streptophyta</taxon>
        <taxon>Embryophyta</taxon>
        <taxon>Tracheophyta</taxon>
        <taxon>Spermatophyta</taxon>
        <taxon>Magnoliopsida</taxon>
        <taxon>eudicotyledons</taxon>
        <taxon>Gunneridae</taxon>
        <taxon>Pentapetalae</taxon>
        <taxon>rosids</taxon>
        <taxon>malvids</taxon>
        <taxon>Malvales</taxon>
        <taxon>Malvaceae</taxon>
        <taxon>Malvoideae</taxon>
        <taxon>Gossypium</taxon>
    </lineage>
</organism>
<accession>A0A5B6WR49</accession>
<reference evidence="1" key="1">
    <citation type="submission" date="2019-08" db="EMBL/GenBank/DDBJ databases">
        <authorList>
            <person name="Liu F."/>
        </authorList>
    </citation>
    <scope>NUCLEOTIDE SEQUENCE [LARGE SCALE GENOMIC DNA]</scope>
    <source>
        <strain evidence="1">PA1801</strain>
        <tissue evidence="1">Leaf</tissue>
    </source>
</reference>
<dbReference type="GO" id="GO:0006518">
    <property type="term" value="P:peptide metabolic process"/>
    <property type="evidence" value="ECO:0007669"/>
    <property type="project" value="TreeGrafter"/>
</dbReference>
<dbReference type="AlphaFoldDB" id="A0A5B6WR49"/>
<sequence>MLGLPMLEGTNPASCFPRCAIGYEAACYSRIWSEVLAPGGAKDPIEILSDFLGREPSIQTFIDNKIECSLWH</sequence>
<dbReference type="InterPro" id="IPR045090">
    <property type="entry name" value="Pept_M3A_M3B"/>
</dbReference>
<evidence type="ECO:0000313" key="1">
    <source>
        <dbReference type="EMBL" id="KAA3483302.1"/>
    </source>
</evidence>
<evidence type="ECO:0000313" key="2">
    <source>
        <dbReference type="Proteomes" id="UP000325315"/>
    </source>
</evidence>
<proteinExistence type="predicted"/>
<dbReference type="Proteomes" id="UP000325315">
    <property type="component" value="Unassembled WGS sequence"/>
</dbReference>
<dbReference type="PANTHER" id="PTHR11804:SF82">
    <property type="entry name" value="THIMET OLIGOPEPTIDASE-RELATED"/>
    <property type="match status" value="1"/>
</dbReference>
<comment type="caution">
    <text evidence="1">The sequence shown here is derived from an EMBL/GenBank/DDBJ whole genome shotgun (WGS) entry which is preliminary data.</text>
</comment>
<gene>
    <name evidence="1" type="ORF">EPI10_005487</name>
</gene>
<dbReference type="Gene3D" id="1.10.1370.10">
    <property type="entry name" value="Neurolysin, domain 3"/>
    <property type="match status" value="1"/>
</dbReference>
<dbReference type="OrthoDB" id="534666at2759"/>